<keyword evidence="2" id="KW-1185">Reference proteome</keyword>
<evidence type="ECO:0008006" key="3">
    <source>
        <dbReference type="Google" id="ProtNLM"/>
    </source>
</evidence>
<reference evidence="1 2" key="1">
    <citation type="submission" date="2023-08" db="EMBL/GenBank/DDBJ databases">
        <title>A Necator americanus chromosomal reference genome.</title>
        <authorList>
            <person name="Ilik V."/>
            <person name="Petrzelkova K.J."/>
            <person name="Pardy F."/>
            <person name="Fuh T."/>
            <person name="Niatou-Singa F.S."/>
            <person name="Gouil Q."/>
            <person name="Baker L."/>
            <person name="Ritchie M.E."/>
            <person name="Jex A.R."/>
            <person name="Gazzola D."/>
            <person name="Li H."/>
            <person name="Toshio Fujiwara R."/>
            <person name="Zhan B."/>
            <person name="Aroian R.V."/>
            <person name="Pafco B."/>
            <person name="Schwarz E.M."/>
        </authorList>
    </citation>
    <scope>NUCLEOTIDE SEQUENCE [LARGE SCALE GENOMIC DNA]</scope>
    <source>
        <strain evidence="1 2">Aroian</strain>
        <tissue evidence="1">Whole animal</tissue>
    </source>
</reference>
<comment type="caution">
    <text evidence="1">The sequence shown here is derived from an EMBL/GenBank/DDBJ whole genome shotgun (WGS) entry which is preliminary data.</text>
</comment>
<sequence>MLNELRETRKKIALRVNRKKTQFMKNAYYEDGGVQLQDSQTMGTSLYVYFERSMNMENDLKEELNRRLRAAWAAFAPVRTKIFVPICSTR</sequence>
<gene>
    <name evidence="1" type="primary">Necator_chrII.g5995</name>
    <name evidence="1" type="ORF">RB195_018202</name>
</gene>
<protein>
    <recommendedName>
        <fullName evidence="3">Reverse transcriptase domain-containing protein</fullName>
    </recommendedName>
</protein>
<accession>A0ABR1CB13</accession>
<dbReference type="EMBL" id="JAVFWL010000002">
    <property type="protein sequence ID" value="KAK6734873.1"/>
    <property type="molecule type" value="Genomic_DNA"/>
</dbReference>
<evidence type="ECO:0000313" key="2">
    <source>
        <dbReference type="Proteomes" id="UP001303046"/>
    </source>
</evidence>
<name>A0ABR1CB13_NECAM</name>
<evidence type="ECO:0000313" key="1">
    <source>
        <dbReference type="EMBL" id="KAK6734873.1"/>
    </source>
</evidence>
<dbReference type="Proteomes" id="UP001303046">
    <property type="component" value="Unassembled WGS sequence"/>
</dbReference>
<proteinExistence type="predicted"/>
<organism evidence="1 2">
    <name type="scientific">Necator americanus</name>
    <name type="common">Human hookworm</name>
    <dbReference type="NCBI Taxonomy" id="51031"/>
    <lineage>
        <taxon>Eukaryota</taxon>
        <taxon>Metazoa</taxon>
        <taxon>Ecdysozoa</taxon>
        <taxon>Nematoda</taxon>
        <taxon>Chromadorea</taxon>
        <taxon>Rhabditida</taxon>
        <taxon>Rhabditina</taxon>
        <taxon>Rhabditomorpha</taxon>
        <taxon>Strongyloidea</taxon>
        <taxon>Ancylostomatidae</taxon>
        <taxon>Bunostominae</taxon>
        <taxon>Necator</taxon>
    </lineage>
</organism>